<accession>A0A210Q7I1</accession>
<proteinExistence type="predicted"/>
<dbReference type="Proteomes" id="UP000242188">
    <property type="component" value="Unassembled WGS sequence"/>
</dbReference>
<evidence type="ECO:0000313" key="2">
    <source>
        <dbReference type="Proteomes" id="UP000242188"/>
    </source>
</evidence>
<dbReference type="SUPFAM" id="SSF54001">
    <property type="entry name" value="Cysteine proteinases"/>
    <property type="match status" value="1"/>
</dbReference>
<dbReference type="Gene3D" id="3.40.395.10">
    <property type="entry name" value="Adenoviral Proteinase, Chain A"/>
    <property type="match status" value="1"/>
</dbReference>
<organism evidence="1 2">
    <name type="scientific">Mizuhopecten yessoensis</name>
    <name type="common">Japanese scallop</name>
    <name type="synonym">Patinopecten yessoensis</name>
    <dbReference type="NCBI Taxonomy" id="6573"/>
    <lineage>
        <taxon>Eukaryota</taxon>
        <taxon>Metazoa</taxon>
        <taxon>Spiralia</taxon>
        <taxon>Lophotrochozoa</taxon>
        <taxon>Mollusca</taxon>
        <taxon>Bivalvia</taxon>
        <taxon>Autobranchia</taxon>
        <taxon>Pteriomorphia</taxon>
        <taxon>Pectinida</taxon>
        <taxon>Pectinoidea</taxon>
        <taxon>Pectinidae</taxon>
        <taxon>Mizuhopecten</taxon>
    </lineage>
</organism>
<reference evidence="1 2" key="1">
    <citation type="journal article" date="2017" name="Nat. Ecol. Evol.">
        <title>Scallop genome provides insights into evolution of bilaterian karyotype and development.</title>
        <authorList>
            <person name="Wang S."/>
            <person name="Zhang J."/>
            <person name="Jiao W."/>
            <person name="Li J."/>
            <person name="Xun X."/>
            <person name="Sun Y."/>
            <person name="Guo X."/>
            <person name="Huan P."/>
            <person name="Dong B."/>
            <person name="Zhang L."/>
            <person name="Hu X."/>
            <person name="Sun X."/>
            <person name="Wang J."/>
            <person name="Zhao C."/>
            <person name="Wang Y."/>
            <person name="Wang D."/>
            <person name="Huang X."/>
            <person name="Wang R."/>
            <person name="Lv J."/>
            <person name="Li Y."/>
            <person name="Zhang Z."/>
            <person name="Liu B."/>
            <person name="Lu W."/>
            <person name="Hui Y."/>
            <person name="Liang J."/>
            <person name="Zhou Z."/>
            <person name="Hou R."/>
            <person name="Li X."/>
            <person name="Liu Y."/>
            <person name="Li H."/>
            <person name="Ning X."/>
            <person name="Lin Y."/>
            <person name="Zhao L."/>
            <person name="Xing Q."/>
            <person name="Dou J."/>
            <person name="Li Y."/>
            <person name="Mao J."/>
            <person name="Guo H."/>
            <person name="Dou H."/>
            <person name="Li T."/>
            <person name="Mu C."/>
            <person name="Jiang W."/>
            <person name="Fu Q."/>
            <person name="Fu X."/>
            <person name="Miao Y."/>
            <person name="Liu J."/>
            <person name="Yu Q."/>
            <person name="Li R."/>
            <person name="Liao H."/>
            <person name="Li X."/>
            <person name="Kong Y."/>
            <person name="Jiang Z."/>
            <person name="Chourrout D."/>
            <person name="Li R."/>
            <person name="Bao Z."/>
        </authorList>
    </citation>
    <scope>NUCLEOTIDE SEQUENCE [LARGE SCALE GENOMIC DNA]</scope>
    <source>
        <strain evidence="1 2">PY_sf001</strain>
    </source>
</reference>
<evidence type="ECO:0000313" key="1">
    <source>
        <dbReference type="EMBL" id="OWF44697.1"/>
    </source>
</evidence>
<protein>
    <recommendedName>
        <fullName evidence="3">Ubiquitin-like protease family profile domain-containing protein</fullName>
    </recommendedName>
</protein>
<dbReference type="AlphaFoldDB" id="A0A210Q7I1"/>
<dbReference type="EMBL" id="NEDP02004694">
    <property type="protein sequence ID" value="OWF44697.1"/>
    <property type="molecule type" value="Genomic_DNA"/>
</dbReference>
<dbReference type="InterPro" id="IPR038765">
    <property type="entry name" value="Papain-like_cys_pep_sf"/>
</dbReference>
<comment type="caution">
    <text evidence="1">The sequence shown here is derived from an EMBL/GenBank/DDBJ whole genome shotgun (WGS) entry which is preliminary data.</text>
</comment>
<keyword evidence="2" id="KW-1185">Reference proteome</keyword>
<evidence type="ECO:0008006" key="3">
    <source>
        <dbReference type="Google" id="ProtNLM"/>
    </source>
</evidence>
<gene>
    <name evidence="1" type="ORF">KP79_PYT06928</name>
</gene>
<sequence>MESSTKLKVFQICSKASVQRPSNPTKDAVAKSPILSIIMEADRRLGEEVDRRLGEEADRRLGEEVNWESYQTVLLPVCHQHHWFLLVASMETATISVLDSLPHAGRAQRFSYHWRFPSSAIHSLVPPERYKTVLGVHPIHSSKPLHHSCKVIS</sequence>
<dbReference type="OrthoDB" id="6159075at2759"/>
<name>A0A210Q7I1_MIZYE</name>